<evidence type="ECO:0000313" key="4">
    <source>
        <dbReference type="Proteomes" id="UP000232412"/>
    </source>
</evidence>
<dbReference type="SUPFAM" id="SSF53335">
    <property type="entry name" value="S-adenosyl-L-methionine-dependent methyltransferases"/>
    <property type="match status" value="1"/>
</dbReference>
<name>A0A2H1EH81_9ARCH</name>
<dbReference type="PANTHER" id="PTHR44068:SF11">
    <property type="entry name" value="GERANYL DIPHOSPHATE 2-C-METHYLTRANSFERASE"/>
    <property type="match status" value="1"/>
</dbReference>
<dbReference type="Pfam" id="PF08241">
    <property type="entry name" value="Methyltransf_11"/>
    <property type="match status" value="1"/>
</dbReference>
<evidence type="ECO:0000259" key="2">
    <source>
        <dbReference type="Pfam" id="PF08241"/>
    </source>
</evidence>
<dbReference type="InterPro" id="IPR050447">
    <property type="entry name" value="Erg6_SMT_methyltransf"/>
</dbReference>
<sequence length="282" mass="32326">MNNPNPIKVILWTLRRKENDVVNLYDYLAGVMQASTGGNFLNFGYWEENTSSPLEAQENLCRMAGKMAELDKTEFVLDVGSGFSEPSFLWKKDYPGIEITCININKNQLVEANKNQKSYKINPVNSTATKIPIASSTHDRIIALESAQHFKPLDDFISESNRILKKEGIMVIAIPILTRPSKVGIMQTGILQFTWSSEHYSLDIIKETIQEHDLEIMEIKMIGSKVYVPLADYYIKNRINLREKILDRYPSYVESILFKSMMKMKQAANDKIIEYALIKCKK</sequence>
<keyword evidence="1 3" id="KW-0808">Transferase</keyword>
<dbReference type="PANTHER" id="PTHR44068">
    <property type="entry name" value="ZGC:194242"/>
    <property type="match status" value="1"/>
</dbReference>
<protein>
    <submittedName>
        <fullName evidence="3">Methyltransferase type 11</fullName>
    </submittedName>
</protein>
<gene>
    <name evidence="3" type="ORF">NSIN_30010</name>
</gene>
<dbReference type="Proteomes" id="UP000232412">
    <property type="component" value="Unassembled WGS sequence"/>
</dbReference>
<accession>A0A2H1EH81</accession>
<organism evidence="3 4">
    <name type="scientific">Nitrosotalea sinensis</name>
    <dbReference type="NCBI Taxonomy" id="1499975"/>
    <lineage>
        <taxon>Archaea</taxon>
        <taxon>Nitrososphaerota</taxon>
        <taxon>Nitrososphaeria</taxon>
        <taxon>Nitrosotaleales</taxon>
        <taxon>Nitrosotaleaceae</taxon>
        <taxon>Nitrosotalea</taxon>
    </lineage>
</organism>
<reference evidence="4" key="1">
    <citation type="submission" date="2016-12" db="EMBL/GenBank/DDBJ databases">
        <authorList>
            <person name="Herbold C."/>
        </authorList>
    </citation>
    <scope>NUCLEOTIDE SEQUENCE [LARGE SCALE GENOMIC DNA]</scope>
</reference>
<dbReference type="Gene3D" id="3.40.50.150">
    <property type="entry name" value="Vaccinia Virus protein VP39"/>
    <property type="match status" value="1"/>
</dbReference>
<keyword evidence="3" id="KW-0489">Methyltransferase</keyword>
<dbReference type="InterPro" id="IPR029063">
    <property type="entry name" value="SAM-dependent_MTases_sf"/>
</dbReference>
<dbReference type="InterPro" id="IPR013216">
    <property type="entry name" value="Methyltransf_11"/>
</dbReference>
<dbReference type="AlphaFoldDB" id="A0A2H1EH81"/>
<evidence type="ECO:0000256" key="1">
    <source>
        <dbReference type="ARBA" id="ARBA00022679"/>
    </source>
</evidence>
<dbReference type="CDD" id="cd02440">
    <property type="entry name" value="AdoMet_MTases"/>
    <property type="match status" value="1"/>
</dbReference>
<dbReference type="GO" id="GO:0008757">
    <property type="term" value="F:S-adenosylmethionine-dependent methyltransferase activity"/>
    <property type="evidence" value="ECO:0007669"/>
    <property type="project" value="InterPro"/>
</dbReference>
<feature type="domain" description="Methyltransferase type 11" evidence="2">
    <location>
        <begin position="77"/>
        <end position="172"/>
    </location>
</feature>
<evidence type="ECO:0000313" key="3">
    <source>
        <dbReference type="EMBL" id="SHO46189.1"/>
    </source>
</evidence>
<dbReference type="GO" id="GO:0032259">
    <property type="term" value="P:methylation"/>
    <property type="evidence" value="ECO:0007669"/>
    <property type="project" value="UniProtKB-KW"/>
</dbReference>
<proteinExistence type="predicted"/>
<dbReference type="EMBL" id="FRFC01000004">
    <property type="protein sequence ID" value="SHO46189.1"/>
    <property type="molecule type" value="Genomic_DNA"/>
</dbReference>
<dbReference type="RefSeq" id="WP_245871924.1">
    <property type="nucleotide sequence ID" value="NZ_FRFC01000004.1"/>
</dbReference>
<keyword evidence="4" id="KW-1185">Reference proteome</keyword>